<dbReference type="Proteomes" id="UP001302602">
    <property type="component" value="Unassembled WGS sequence"/>
</dbReference>
<evidence type="ECO:0000313" key="4">
    <source>
        <dbReference type="Proteomes" id="UP001302602"/>
    </source>
</evidence>
<comment type="caution">
    <text evidence="3">The sequence shown here is derived from an EMBL/GenBank/DDBJ whole genome shotgun (WGS) entry which is preliminary data.</text>
</comment>
<feature type="domain" description="DUF7053" evidence="2">
    <location>
        <begin position="1"/>
        <end position="164"/>
    </location>
</feature>
<proteinExistence type="predicted"/>
<organism evidence="3 4">
    <name type="scientific">Parathielavia appendiculata</name>
    <dbReference type="NCBI Taxonomy" id="2587402"/>
    <lineage>
        <taxon>Eukaryota</taxon>
        <taxon>Fungi</taxon>
        <taxon>Dikarya</taxon>
        <taxon>Ascomycota</taxon>
        <taxon>Pezizomycotina</taxon>
        <taxon>Sordariomycetes</taxon>
        <taxon>Sordariomycetidae</taxon>
        <taxon>Sordariales</taxon>
        <taxon>Chaetomiaceae</taxon>
        <taxon>Parathielavia</taxon>
    </lineage>
</organism>
<dbReference type="PANTHER" id="PTHR38117:SF1">
    <property type="entry name" value="DUF3074 DOMAIN-CONTAINING PROTEIN"/>
    <property type="match status" value="1"/>
</dbReference>
<dbReference type="InterPro" id="IPR055481">
    <property type="entry name" value="DUF7053"/>
</dbReference>
<gene>
    <name evidence="3" type="ORF">N657DRAFT_652499</name>
</gene>
<name>A0AAN6Z8K4_9PEZI</name>
<evidence type="ECO:0000259" key="2">
    <source>
        <dbReference type="Pfam" id="PF23155"/>
    </source>
</evidence>
<evidence type="ECO:0000313" key="3">
    <source>
        <dbReference type="EMBL" id="KAK4128946.1"/>
    </source>
</evidence>
<dbReference type="RefSeq" id="XP_062652717.1">
    <property type="nucleotide sequence ID" value="XM_062794302.1"/>
</dbReference>
<protein>
    <recommendedName>
        <fullName evidence="2">DUF7053 domain-containing protein</fullName>
    </recommendedName>
</protein>
<dbReference type="AlphaFoldDB" id="A0AAN6Z8K4"/>
<sequence length="173" mass="18870">MLSDHEFFLACDPHLHKYDLIPAADLATAINPPPSISDQVNTSGRGQGEEEGKVDEEQAVMPTCYRVTDIVHAVPAGIWDSNVVSTYEFTDIRDGVFVRIRSPLSIVMDTFWDVREVDGDGNAGGKGLELVEVMTISCSRLVMGPVRGQCENGWGKIHAKMIARKGGLGPTDR</sequence>
<reference evidence="3" key="1">
    <citation type="journal article" date="2023" name="Mol. Phylogenet. Evol.">
        <title>Genome-scale phylogeny and comparative genomics of the fungal order Sordariales.</title>
        <authorList>
            <person name="Hensen N."/>
            <person name="Bonometti L."/>
            <person name="Westerberg I."/>
            <person name="Brannstrom I.O."/>
            <person name="Guillou S."/>
            <person name="Cros-Aarteil S."/>
            <person name="Calhoun S."/>
            <person name="Haridas S."/>
            <person name="Kuo A."/>
            <person name="Mondo S."/>
            <person name="Pangilinan J."/>
            <person name="Riley R."/>
            <person name="LaButti K."/>
            <person name="Andreopoulos B."/>
            <person name="Lipzen A."/>
            <person name="Chen C."/>
            <person name="Yan M."/>
            <person name="Daum C."/>
            <person name="Ng V."/>
            <person name="Clum A."/>
            <person name="Steindorff A."/>
            <person name="Ohm R.A."/>
            <person name="Martin F."/>
            <person name="Silar P."/>
            <person name="Natvig D.O."/>
            <person name="Lalanne C."/>
            <person name="Gautier V."/>
            <person name="Ament-Velasquez S.L."/>
            <person name="Kruys A."/>
            <person name="Hutchinson M.I."/>
            <person name="Powell A.J."/>
            <person name="Barry K."/>
            <person name="Miller A.N."/>
            <person name="Grigoriev I.V."/>
            <person name="Debuchy R."/>
            <person name="Gladieux P."/>
            <person name="Hiltunen Thoren M."/>
            <person name="Johannesson H."/>
        </authorList>
    </citation>
    <scope>NUCLEOTIDE SEQUENCE</scope>
    <source>
        <strain evidence="3">CBS 731.68</strain>
    </source>
</reference>
<reference evidence="3" key="2">
    <citation type="submission" date="2023-05" db="EMBL/GenBank/DDBJ databases">
        <authorList>
            <consortium name="Lawrence Berkeley National Laboratory"/>
            <person name="Steindorff A."/>
            <person name="Hensen N."/>
            <person name="Bonometti L."/>
            <person name="Westerberg I."/>
            <person name="Brannstrom I.O."/>
            <person name="Guillou S."/>
            <person name="Cros-Aarteil S."/>
            <person name="Calhoun S."/>
            <person name="Haridas S."/>
            <person name="Kuo A."/>
            <person name="Mondo S."/>
            <person name="Pangilinan J."/>
            <person name="Riley R."/>
            <person name="Labutti K."/>
            <person name="Andreopoulos B."/>
            <person name="Lipzen A."/>
            <person name="Chen C."/>
            <person name="Yanf M."/>
            <person name="Daum C."/>
            <person name="Ng V."/>
            <person name="Clum A."/>
            <person name="Ohm R."/>
            <person name="Martin F."/>
            <person name="Silar P."/>
            <person name="Natvig D."/>
            <person name="Lalanne C."/>
            <person name="Gautier V."/>
            <person name="Ament-Velasquez S.L."/>
            <person name="Kruys A."/>
            <person name="Hutchinson M.I."/>
            <person name="Powell A.J."/>
            <person name="Barry K."/>
            <person name="Miller A.N."/>
            <person name="Grigoriev I.V."/>
            <person name="Debuchy R."/>
            <person name="Gladieux P."/>
            <person name="Thoren M.H."/>
            <person name="Johannesson H."/>
        </authorList>
    </citation>
    <scope>NUCLEOTIDE SEQUENCE</scope>
    <source>
        <strain evidence="3">CBS 731.68</strain>
    </source>
</reference>
<evidence type="ECO:0000256" key="1">
    <source>
        <dbReference type="SAM" id="MobiDB-lite"/>
    </source>
</evidence>
<feature type="region of interest" description="Disordered" evidence="1">
    <location>
        <begin position="31"/>
        <end position="58"/>
    </location>
</feature>
<keyword evidence="4" id="KW-1185">Reference proteome</keyword>
<dbReference type="PANTHER" id="PTHR38117">
    <property type="entry name" value="NACHT AND WD40 DOMAIN PROTEIN"/>
    <property type="match status" value="1"/>
</dbReference>
<dbReference type="Pfam" id="PF23155">
    <property type="entry name" value="DUF7053"/>
    <property type="match status" value="1"/>
</dbReference>
<dbReference type="EMBL" id="MU853223">
    <property type="protein sequence ID" value="KAK4128946.1"/>
    <property type="molecule type" value="Genomic_DNA"/>
</dbReference>
<dbReference type="GeneID" id="87831071"/>
<accession>A0AAN6Z8K4</accession>